<evidence type="ECO:0008006" key="3">
    <source>
        <dbReference type="Google" id="ProtNLM"/>
    </source>
</evidence>
<sequence length="181" mass="18933">MQGAETAMIEDGTIAVLFWVFALGSAALDHADGLFEREAAQRFGTVSVAAAQIDGRDAGTEGRVSWYPGVSYGPLRPVMEIGAGTDGGGYAGIGFAVQKELDLGPVPLFLGMEFVPGLWLGDAADRLGGAFTIRSGVEVGVRLGAMDGARLSVVMDHRSNGELYSDNAGLETVGLRLHMPF</sequence>
<accession>A0A6L5YYU9</accession>
<name>A0A6L5YYU9_9RHOB</name>
<gene>
    <name evidence="1" type="ORF">GE300_05350</name>
</gene>
<evidence type="ECO:0000313" key="2">
    <source>
        <dbReference type="Proteomes" id="UP000474957"/>
    </source>
</evidence>
<keyword evidence="2" id="KW-1185">Reference proteome</keyword>
<dbReference type="Pfam" id="PF09411">
    <property type="entry name" value="PagL"/>
    <property type="match status" value="1"/>
</dbReference>
<comment type="caution">
    <text evidence="1">The sequence shown here is derived from an EMBL/GenBank/DDBJ whole genome shotgun (WGS) entry which is preliminary data.</text>
</comment>
<dbReference type="Gene3D" id="2.40.160.20">
    <property type="match status" value="1"/>
</dbReference>
<dbReference type="InterPro" id="IPR018550">
    <property type="entry name" value="Lipid-A_deacylase-rel"/>
</dbReference>
<dbReference type="EMBL" id="WIND01000002">
    <property type="protein sequence ID" value="MSU89052.1"/>
    <property type="molecule type" value="Genomic_DNA"/>
</dbReference>
<reference evidence="1 2" key="1">
    <citation type="submission" date="2019-10" db="EMBL/GenBank/DDBJ databases">
        <title>Cognatihalovulum marinum gen. nov. sp. nov., a new member of the family Rhodobacteraceae isolated from deep seawater of the Northwest Indian Ocean.</title>
        <authorList>
            <person name="Ruan C."/>
            <person name="Wang J."/>
            <person name="Zheng X."/>
            <person name="Song L."/>
            <person name="Zhu Y."/>
            <person name="Huang Y."/>
            <person name="Lu Z."/>
            <person name="Du W."/>
            <person name="Huang L."/>
            <person name="Dai X."/>
        </authorList>
    </citation>
    <scope>NUCLEOTIDE SEQUENCE [LARGE SCALE GENOMIC DNA]</scope>
    <source>
        <strain evidence="1 2">2CG4</strain>
    </source>
</reference>
<dbReference type="AlphaFoldDB" id="A0A6L5YYU9"/>
<dbReference type="Proteomes" id="UP000474957">
    <property type="component" value="Unassembled WGS sequence"/>
</dbReference>
<evidence type="ECO:0000313" key="1">
    <source>
        <dbReference type="EMBL" id="MSU89052.1"/>
    </source>
</evidence>
<organism evidence="1 2">
    <name type="scientific">Halovulum marinum</name>
    <dbReference type="NCBI Taxonomy" id="2662447"/>
    <lineage>
        <taxon>Bacteria</taxon>
        <taxon>Pseudomonadati</taxon>
        <taxon>Pseudomonadota</taxon>
        <taxon>Alphaproteobacteria</taxon>
        <taxon>Rhodobacterales</taxon>
        <taxon>Paracoccaceae</taxon>
        <taxon>Halovulum</taxon>
    </lineage>
</organism>
<proteinExistence type="predicted"/>
<protein>
    <recommendedName>
        <fullName evidence="3">Lipid A 3-O-deacylase PagL</fullName>
    </recommendedName>
</protein>